<dbReference type="AlphaFoldDB" id="A0ABD1LQA2"/>
<dbReference type="EMBL" id="JBGMDY010000008">
    <property type="protein sequence ID" value="KAL2325708.1"/>
    <property type="molecule type" value="Genomic_DNA"/>
</dbReference>
<protein>
    <submittedName>
        <fullName evidence="1">Uncharacterized protein</fullName>
    </submittedName>
</protein>
<accession>A0ABD1LQA2</accession>
<proteinExistence type="predicted"/>
<comment type="caution">
    <text evidence="1">The sequence shown here is derived from an EMBL/GenBank/DDBJ whole genome shotgun (WGS) entry which is preliminary data.</text>
</comment>
<organism evidence="1 2">
    <name type="scientific">Flemingia macrophylla</name>
    <dbReference type="NCBI Taxonomy" id="520843"/>
    <lineage>
        <taxon>Eukaryota</taxon>
        <taxon>Viridiplantae</taxon>
        <taxon>Streptophyta</taxon>
        <taxon>Embryophyta</taxon>
        <taxon>Tracheophyta</taxon>
        <taxon>Spermatophyta</taxon>
        <taxon>Magnoliopsida</taxon>
        <taxon>eudicotyledons</taxon>
        <taxon>Gunneridae</taxon>
        <taxon>Pentapetalae</taxon>
        <taxon>rosids</taxon>
        <taxon>fabids</taxon>
        <taxon>Fabales</taxon>
        <taxon>Fabaceae</taxon>
        <taxon>Papilionoideae</taxon>
        <taxon>50 kb inversion clade</taxon>
        <taxon>NPAAA clade</taxon>
        <taxon>indigoferoid/millettioid clade</taxon>
        <taxon>Phaseoleae</taxon>
        <taxon>Flemingia</taxon>
    </lineage>
</organism>
<reference evidence="1 2" key="1">
    <citation type="submission" date="2024-08" db="EMBL/GenBank/DDBJ databases">
        <title>Insights into the chromosomal genome structure of Flemingia macrophylla.</title>
        <authorList>
            <person name="Ding Y."/>
            <person name="Zhao Y."/>
            <person name="Bi W."/>
            <person name="Wu M."/>
            <person name="Zhao G."/>
            <person name="Gong Y."/>
            <person name="Li W."/>
            <person name="Zhang P."/>
        </authorList>
    </citation>
    <scope>NUCLEOTIDE SEQUENCE [LARGE SCALE GENOMIC DNA]</scope>
    <source>
        <strain evidence="1">DYQJB</strain>
        <tissue evidence="1">Leaf</tissue>
    </source>
</reference>
<evidence type="ECO:0000313" key="1">
    <source>
        <dbReference type="EMBL" id="KAL2325708.1"/>
    </source>
</evidence>
<dbReference type="Proteomes" id="UP001603857">
    <property type="component" value="Unassembled WGS sequence"/>
</dbReference>
<name>A0ABD1LQA2_9FABA</name>
<keyword evidence="2" id="KW-1185">Reference proteome</keyword>
<gene>
    <name evidence="1" type="ORF">Fmac_024766</name>
</gene>
<sequence>MNTPILGTSLLYTKKTRDNKPRLDTLIIHRHKQISRSGQIIITSLIREGFSPPTIEETTNISGIEKNCLSIGA</sequence>
<evidence type="ECO:0000313" key="2">
    <source>
        <dbReference type="Proteomes" id="UP001603857"/>
    </source>
</evidence>